<accession>A0A1W1VQD8</accession>
<reference evidence="1 2" key="1">
    <citation type="submission" date="2017-04" db="EMBL/GenBank/DDBJ databases">
        <authorList>
            <person name="Afonso C.L."/>
            <person name="Miller P.J."/>
            <person name="Scott M.A."/>
            <person name="Spackman E."/>
            <person name="Goraichik I."/>
            <person name="Dimitrov K.M."/>
            <person name="Suarez D.L."/>
            <person name="Swayne D.E."/>
        </authorList>
    </citation>
    <scope>NUCLEOTIDE SEQUENCE [LARGE SCALE GENOMIC DNA]</scope>
    <source>
        <strain evidence="1 2">KR-140</strain>
    </source>
</reference>
<name>A0A1W1VQD8_9DEIO</name>
<evidence type="ECO:0000313" key="1">
    <source>
        <dbReference type="EMBL" id="SMB95567.1"/>
    </source>
</evidence>
<organism evidence="1 2">
    <name type="scientific">Deinococcus hopiensis KR-140</name>
    <dbReference type="NCBI Taxonomy" id="695939"/>
    <lineage>
        <taxon>Bacteria</taxon>
        <taxon>Thermotogati</taxon>
        <taxon>Deinococcota</taxon>
        <taxon>Deinococci</taxon>
        <taxon>Deinococcales</taxon>
        <taxon>Deinococcaceae</taxon>
        <taxon>Deinococcus</taxon>
    </lineage>
</organism>
<dbReference type="STRING" id="695939.SAMN00790413_02892"/>
<protein>
    <submittedName>
        <fullName evidence="1">Uncharacterized protein</fullName>
    </submittedName>
</protein>
<proteinExistence type="predicted"/>
<dbReference type="EMBL" id="FWWU01000009">
    <property type="protein sequence ID" value="SMB95567.1"/>
    <property type="molecule type" value="Genomic_DNA"/>
</dbReference>
<evidence type="ECO:0000313" key="2">
    <source>
        <dbReference type="Proteomes" id="UP000192582"/>
    </source>
</evidence>
<gene>
    <name evidence="1" type="ORF">SAMN00790413_02892</name>
</gene>
<sequence>METAAIRPGQACLYPGGMTDPAALSGPQGIAFSLAGVDELTFVRILRDVVEDAAFARPLRLEAQEPRAGVPGRLTLVFWPQERTRAVAAMQRLKTVLLRHGVQVDSIHIPGEAGPGLKGA</sequence>
<keyword evidence="2" id="KW-1185">Reference proteome</keyword>
<dbReference type="AlphaFoldDB" id="A0A1W1VQD8"/>
<dbReference type="Proteomes" id="UP000192582">
    <property type="component" value="Unassembled WGS sequence"/>
</dbReference>